<evidence type="ECO:0000313" key="7">
    <source>
        <dbReference type="RefSeq" id="XP_035825436.1"/>
    </source>
</evidence>
<evidence type="ECO:0000313" key="6">
    <source>
        <dbReference type="Proteomes" id="UP000694888"/>
    </source>
</evidence>
<gene>
    <name evidence="7" type="primary">LOC101846812</name>
</gene>
<dbReference type="GO" id="GO:0005840">
    <property type="term" value="C:ribosome"/>
    <property type="evidence" value="ECO:0007669"/>
    <property type="project" value="UniProtKB-KW"/>
</dbReference>
<evidence type="ECO:0000256" key="4">
    <source>
        <dbReference type="ARBA" id="ARBA00039977"/>
    </source>
</evidence>
<keyword evidence="2 7" id="KW-0689">Ribosomal protein</keyword>
<evidence type="ECO:0000256" key="3">
    <source>
        <dbReference type="ARBA" id="ARBA00023274"/>
    </source>
</evidence>
<dbReference type="GeneID" id="101846812"/>
<dbReference type="PANTHER" id="PTHR12059:SF5">
    <property type="entry name" value="LARGE RIBOSOMAL SUBUNIT PROTEIN UL23M"/>
    <property type="match status" value="1"/>
</dbReference>
<dbReference type="RefSeq" id="XP_035825436.1">
    <property type="nucleotide sequence ID" value="XM_035969543.1"/>
</dbReference>
<accession>A0ABM1VSP4</accession>
<dbReference type="InterPro" id="IPR012678">
    <property type="entry name" value="Ribosomal_uL23/eL15/eS24_sf"/>
</dbReference>
<evidence type="ECO:0000256" key="1">
    <source>
        <dbReference type="ARBA" id="ARBA00006700"/>
    </source>
</evidence>
<proteinExistence type="inferred from homology"/>
<reference evidence="7" key="1">
    <citation type="submission" date="2025-08" db="UniProtKB">
        <authorList>
            <consortium name="RefSeq"/>
        </authorList>
    </citation>
    <scope>IDENTIFICATION</scope>
</reference>
<dbReference type="InterPro" id="IPR013025">
    <property type="entry name" value="Ribosomal_uL23-like"/>
</dbReference>
<dbReference type="SUPFAM" id="SSF54189">
    <property type="entry name" value="Ribosomal proteins S24e, L23 and L15e"/>
    <property type="match status" value="1"/>
</dbReference>
<comment type="similarity">
    <text evidence="1">Belongs to the universal ribosomal protein uL23 family.</text>
</comment>
<sequence>MSSSITFRGAQLLPLWRRRIPKYPVYWKGDPQRRLFLPLFWMKLIKPEQAVPKNEVHFETHPQMSHFDIKNYLEKVYKVPVLNVRTDVLRGEQWFWLISTRSKHFLNNNMFPSEFTALLYMRVTYL</sequence>
<evidence type="ECO:0000256" key="5">
    <source>
        <dbReference type="ARBA" id="ARBA00041375"/>
    </source>
</evidence>
<dbReference type="PANTHER" id="PTHR12059">
    <property type="entry name" value="RIBOSOMAL PROTEIN L23-RELATED"/>
    <property type="match status" value="1"/>
</dbReference>
<keyword evidence="3" id="KW-0687">Ribonucleoprotein</keyword>
<dbReference type="Proteomes" id="UP000694888">
    <property type="component" value="Unplaced"/>
</dbReference>
<protein>
    <recommendedName>
        <fullName evidence="4">Large ribosomal subunit protein uL23m</fullName>
    </recommendedName>
    <alternativeName>
        <fullName evidence="5">39S ribosomal protein L23, mitochondrial</fullName>
    </alternativeName>
</protein>
<name>A0ABM1VSP4_APLCA</name>
<dbReference type="Gene3D" id="3.30.70.330">
    <property type="match status" value="1"/>
</dbReference>
<evidence type="ECO:0000256" key="2">
    <source>
        <dbReference type="ARBA" id="ARBA00022980"/>
    </source>
</evidence>
<dbReference type="InterPro" id="IPR012677">
    <property type="entry name" value="Nucleotide-bd_a/b_plait_sf"/>
</dbReference>
<organism evidence="6 7">
    <name type="scientific">Aplysia californica</name>
    <name type="common">California sea hare</name>
    <dbReference type="NCBI Taxonomy" id="6500"/>
    <lineage>
        <taxon>Eukaryota</taxon>
        <taxon>Metazoa</taxon>
        <taxon>Spiralia</taxon>
        <taxon>Lophotrochozoa</taxon>
        <taxon>Mollusca</taxon>
        <taxon>Gastropoda</taxon>
        <taxon>Heterobranchia</taxon>
        <taxon>Euthyneura</taxon>
        <taxon>Tectipleura</taxon>
        <taxon>Aplysiida</taxon>
        <taxon>Aplysioidea</taxon>
        <taxon>Aplysiidae</taxon>
        <taxon>Aplysia</taxon>
    </lineage>
</organism>
<keyword evidence="6" id="KW-1185">Reference proteome</keyword>